<proteinExistence type="predicted"/>
<dbReference type="EMBL" id="RQVS01000009">
    <property type="protein sequence ID" value="RRJ86441.1"/>
    <property type="molecule type" value="Genomic_DNA"/>
</dbReference>
<dbReference type="Proteomes" id="UP000274391">
    <property type="component" value="Unassembled WGS sequence"/>
</dbReference>
<sequence>MQYDSLDLALTAKRIPRENWPLIRRITEYIGVRGYQLASNYVKASRSNGCPDLHIYYGYTGGFMSEQEAINAAGDVERWQFDGRSGLWSILHPENKTREGGGGNGRQTHRESAVCPNCHLTVPSNNICDTCGWEQSGQG</sequence>
<comment type="caution">
    <text evidence="1">The sequence shown here is derived from an EMBL/GenBank/DDBJ whole genome shotgun (WGS) entry which is preliminary data.</text>
</comment>
<evidence type="ECO:0000313" key="2">
    <source>
        <dbReference type="Proteomes" id="UP000274391"/>
    </source>
</evidence>
<dbReference type="OrthoDB" id="4989960at2"/>
<evidence type="ECO:0000313" key="1">
    <source>
        <dbReference type="EMBL" id="RRJ86441.1"/>
    </source>
</evidence>
<dbReference type="AlphaFoldDB" id="A0A3P3VUF8"/>
<organism evidence="1 2">
    <name type="scientific">Gulosibacter macacae</name>
    <dbReference type="NCBI Taxonomy" id="2488791"/>
    <lineage>
        <taxon>Bacteria</taxon>
        <taxon>Bacillati</taxon>
        <taxon>Actinomycetota</taxon>
        <taxon>Actinomycetes</taxon>
        <taxon>Micrococcales</taxon>
        <taxon>Microbacteriaceae</taxon>
        <taxon>Gulosibacter</taxon>
    </lineage>
</organism>
<dbReference type="RefSeq" id="WP_124972623.1">
    <property type="nucleotide sequence ID" value="NZ_RQVS01000009.1"/>
</dbReference>
<protein>
    <submittedName>
        <fullName evidence="1">Uncharacterized protein</fullName>
    </submittedName>
</protein>
<reference evidence="1 2" key="1">
    <citation type="submission" date="2018-11" db="EMBL/GenBank/DDBJ databases">
        <title>YIM 102482-1 draft genome.</title>
        <authorList>
            <person name="Li G."/>
            <person name="Jiang Y."/>
        </authorList>
    </citation>
    <scope>NUCLEOTIDE SEQUENCE [LARGE SCALE GENOMIC DNA]</scope>
    <source>
        <strain evidence="1 2">YIM 102482-1</strain>
    </source>
</reference>
<gene>
    <name evidence="1" type="ORF">EG850_08845</name>
</gene>
<accession>A0A3P3VUF8</accession>
<keyword evidence="2" id="KW-1185">Reference proteome</keyword>
<name>A0A3P3VUF8_9MICO</name>